<protein>
    <submittedName>
        <fullName evidence="1">Uncharacterized protein</fullName>
    </submittedName>
</protein>
<organism evidence="1 2">
    <name type="scientific">Vanrija pseudolonga</name>
    <dbReference type="NCBI Taxonomy" id="143232"/>
    <lineage>
        <taxon>Eukaryota</taxon>
        <taxon>Fungi</taxon>
        <taxon>Dikarya</taxon>
        <taxon>Basidiomycota</taxon>
        <taxon>Agaricomycotina</taxon>
        <taxon>Tremellomycetes</taxon>
        <taxon>Trichosporonales</taxon>
        <taxon>Trichosporonaceae</taxon>
        <taxon>Vanrija</taxon>
    </lineage>
</organism>
<accession>A0AAF1BLW2</accession>
<dbReference type="Proteomes" id="UP000827549">
    <property type="component" value="Chromosome 7"/>
</dbReference>
<proteinExistence type="predicted"/>
<dbReference type="GeneID" id="87812208"/>
<reference evidence="1" key="1">
    <citation type="submission" date="2023-10" db="EMBL/GenBank/DDBJ databases">
        <authorList>
            <person name="Noh H."/>
        </authorList>
    </citation>
    <scope>NUCLEOTIDE SEQUENCE</scope>
    <source>
        <strain evidence="1">DUCC4014</strain>
    </source>
</reference>
<evidence type="ECO:0000313" key="1">
    <source>
        <dbReference type="EMBL" id="WOO85542.1"/>
    </source>
</evidence>
<dbReference type="AlphaFoldDB" id="A0AAF1BLW2"/>
<keyword evidence="2" id="KW-1185">Reference proteome</keyword>
<gene>
    <name evidence="1" type="ORF">LOC62_07G009045</name>
</gene>
<name>A0AAF1BLW2_9TREE</name>
<dbReference type="RefSeq" id="XP_062631568.1">
    <property type="nucleotide sequence ID" value="XM_062775584.1"/>
</dbReference>
<sequence length="479" mass="53084">MDIVHNVLNLVRRVSGGRKHTVSTHSSFSDNIVTPFKIIHVTAEDAVSSKVPLLDDDPFVRCHRPSPAIVTPEPPLLTLPVFPPFKIPKRYLSSRVASSPPPAGQADPSADFPWLGQLGDASPRLPNEIIRLIAQKAAASGAQATVANLALASKATHAVVIPELYNTIHVTWGNISGLCYGLLPPSSFARGSNTTSIFELATTVILHQRQDYNVFLKWQQYKLGCLALCRTVVLERLPWDREQEFLALLSQFRLTFGVTKVLFPNATTLSITSEAMVNLTWGSLRRGVFQEKTLLRKLVTIANICHPTQVCFSRPKERRNVAEKFDMGSGRRRRRRQALVTVSFPEVVTCLTAMLPSIASVTLHDAFTCYPVFHGNVLTRAFFSREYGLKWASGEPFHGFVGFLSVDAMTIPSDLYSVLHGKGWEFIDGTEPSEGRLDAFAAEISRRDARNTELVGEILSRMRWSTRAEAAPCVCCGRK</sequence>
<dbReference type="EMBL" id="CP086720">
    <property type="protein sequence ID" value="WOO85542.1"/>
    <property type="molecule type" value="Genomic_DNA"/>
</dbReference>
<evidence type="ECO:0000313" key="2">
    <source>
        <dbReference type="Proteomes" id="UP000827549"/>
    </source>
</evidence>